<dbReference type="PIRSF" id="PIRSF036389">
    <property type="entry name" value="IOR_B"/>
    <property type="match status" value="1"/>
</dbReference>
<reference evidence="3" key="1">
    <citation type="submission" date="2022-07" db="EMBL/GenBank/DDBJ databases">
        <title>Tahibacter sp., a new gammaproteobacterium isolated from the silt sample collected at pig farm.</title>
        <authorList>
            <person name="Chen H."/>
        </authorList>
    </citation>
    <scope>NUCLEOTIDE SEQUENCE</scope>
    <source>
        <strain evidence="3">P2K</strain>
    </source>
</reference>
<dbReference type="EMBL" id="JANFQO010000022">
    <property type="protein sequence ID" value="MCQ4166884.1"/>
    <property type="molecule type" value="Genomic_DNA"/>
</dbReference>
<feature type="domain" description="Aldehyde oxidase/xanthine dehydrogenase a/b hammerhead" evidence="2">
    <location>
        <begin position="214"/>
        <end position="305"/>
    </location>
</feature>
<evidence type="ECO:0000256" key="1">
    <source>
        <dbReference type="SAM" id="SignalP"/>
    </source>
</evidence>
<dbReference type="Proteomes" id="UP001165498">
    <property type="component" value="Unassembled WGS sequence"/>
</dbReference>
<dbReference type="InterPro" id="IPR008274">
    <property type="entry name" value="AldOxase/xan_DH_MoCoBD1"/>
</dbReference>
<dbReference type="PROSITE" id="PS51318">
    <property type="entry name" value="TAT"/>
    <property type="match status" value="1"/>
</dbReference>
<feature type="chain" id="PRO_5046663107" evidence="1">
    <location>
        <begin position="30"/>
        <end position="748"/>
    </location>
</feature>
<protein>
    <submittedName>
        <fullName evidence="3">Molybdopterin-dependent oxidoreductase</fullName>
    </submittedName>
</protein>
<dbReference type="InterPro" id="IPR037165">
    <property type="entry name" value="AldOxase/xan_DH_Mopterin-bd_sf"/>
</dbReference>
<dbReference type="SMART" id="SM01008">
    <property type="entry name" value="Ald_Xan_dh_C"/>
    <property type="match status" value="1"/>
</dbReference>
<dbReference type="Pfam" id="PF02738">
    <property type="entry name" value="MoCoBD_1"/>
    <property type="match status" value="1"/>
</dbReference>
<proteinExistence type="predicted"/>
<dbReference type="PANTHER" id="PTHR47495:SF2">
    <property type="entry name" value="ALDEHYDE DEHYDROGENASE"/>
    <property type="match status" value="1"/>
</dbReference>
<dbReference type="PANTHER" id="PTHR47495">
    <property type="entry name" value="ALDEHYDE DEHYDROGENASE"/>
    <property type="match status" value="1"/>
</dbReference>
<name>A0ABT1QX77_9GAMM</name>
<dbReference type="Gene3D" id="3.30.365.10">
    <property type="entry name" value="Aldehyde oxidase/xanthine dehydrogenase, molybdopterin binding domain"/>
    <property type="match status" value="3"/>
</dbReference>
<dbReference type="Gene3D" id="3.90.1170.50">
    <property type="entry name" value="Aldehyde oxidase/xanthine dehydrogenase, a/b hammerhead"/>
    <property type="match status" value="1"/>
</dbReference>
<evidence type="ECO:0000313" key="3">
    <source>
        <dbReference type="EMBL" id="MCQ4166884.1"/>
    </source>
</evidence>
<dbReference type="InterPro" id="IPR000674">
    <property type="entry name" value="Ald_Oxase/Xan_DH_a/b"/>
</dbReference>
<feature type="signal peptide" evidence="1">
    <location>
        <begin position="1"/>
        <end position="29"/>
    </location>
</feature>
<comment type="caution">
    <text evidence="3">The sequence shown here is derived from an EMBL/GenBank/DDBJ whole genome shotgun (WGS) entry which is preliminary data.</text>
</comment>
<keyword evidence="1" id="KW-0732">Signal</keyword>
<dbReference type="InterPro" id="IPR012368">
    <property type="entry name" value="OxRdtase_Mopterin-bd_su_IorB"/>
</dbReference>
<dbReference type="RefSeq" id="WP_255916071.1">
    <property type="nucleotide sequence ID" value="NZ_JANFQO010000022.1"/>
</dbReference>
<accession>A0ABT1QX77</accession>
<dbReference type="SUPFAM" id="SSF56003">
    <property type="entry name" value="Molybdenum cofactor-binding domain"/>
    <property type="match status" value="2"/>
</dbReference>
<dbReference type="InterPro" id="IPR006311">
    <property type="entry name" value="TAT_signal"/>
</dbReference>
<dbReference type="InterPro" id="IPR046867">
    <property type="entry name" value="AldOxase/xan_DH_MoCoBD2"/>
</dbReference>
<dbReference type="InterPro" id="IPR052516">
    <property type="entry name" value="N-heterocyclic_Hydroxylase"/>
</dbReference>
<dbReference type="Pfam" id="PF20256">
    <property type="entry name" value="MoCoBD_2"/>
    <property type="match status" value="2"/>
</dbReference>
<evidence type="ECO:0000313" key="4">
    <source>
        <dbReference type="Proteomes" id="UP001165498"/>
    </source>
</evidence>
<keyword evidence="4" id="KW-1185">Reference proteome</keyword>
<sequence>MSGLSRRQFIRVMLSASGALVVGVGPASAAFTPTVPMELLGEALTSLGAFVRIERNNRIVIGARGCEIGQGVITSLPMLVAEELDADWTRVRVEQLPYGYEIGPDGPTNRYGPQGAGGSTSITDGWKDLRQAGAVARWLLIEAAAQHWQLPHERISTEASHVVHPDGTRMPYAELVERAAAILPPAEPVPVKTPDQFRVIGKPARTVDARAIVTGQAQFGIDAYLGGALVAVMLRCPHLDGSVESVDDSDARKVAGVREVFALDGPVPGSSFDGNLAAGVVVLADNTWAALKGRNALKVTWKPGPWAEESTAKLEAQAAEAFKGEGVNVRTDGDMAAARKAAKRVLEARYQVPFLAHATMEPPAALIKIEPDRALFIGSLQNPSGASSVIANLTGLAREKIEIRMTRAGGGFGRRLENDYVAEAVMIAKKAGKPVKLLWTRDDDLRHDFYRPFGVHQMSATLDRKNQLTGFAHLCAATSLNYRIARKKERPPGQGCLEADDFPAGLLPNLDKRFFSLESGMPRGPWRAPLHTFHAFAVQSFIDEIAVETKQDAVALRLALLGEARELDYSGHGGPKFDTGRLAAVLSRCAEAIDWKRKRSDGRGVGIACHFTFGGYAAHAFEVSVDGRDLRIHRAICVADVGRVVNPLGVEAMMMGGTIDGISTALNLAITVKDGQVQQSSFGDYALGRMAQMPNEVEVIILPSELEPSGAGEMGIPSVAPALANAIYAATTVRVRKLPILPELNRLL</sequence>
<evidence type="ECO:0000259" key="2">
    <source>
        <dbReference type="SMART" id="SM01008"/>
    </source>
</evidence>
<gene>
    <name evidence="3" type="ORF">NM961_19395</name>
</gene>
<organism evidence="3 4">
    <name type="scientific">Tahibacter harae</name>
    <dbReference type="NCBI Taxonomy" id="2963937"/>
    <lineage>
        <taxon>Bacteria</taxon>
        <taxon>Pseudomonadati</taxon>
        <taxon>Pseudomonadota</taxon>
        <taxon>Gammaproteobacteria</taxon>
        <taxon>Lysobacterales</taxon>
        <taxon>Rhodanobacteraceae</taxon>
        <taxon>Tahibacter</taxon>
    </lineage>
</organism>